<evidence type="ECO:0000256" key="1">
    <source>
        <dbReference type="SAM" id="Phobius"/>
    </source>
</evidence>
<evidence type="ECO:0000313" key="2">
    <source>
        <dbReference type="EMBL" id="TFB02228.1"/>
    </source>
</evidence>
<keyword evidence="1" id="KW-0472">Membrane</keyword>
<name>A0ABY2H1Z2_9HYPO</name>
<evidence type="ECO:0000313" key="3">
    <source>
        <dbReference type="Proteomes" id="UP001642720"/>
    </source>
</evidence>
<organism evidence="2 3">
    <name type="scientific">Trichoderma ghanense</name>
    <dbReference type="NCBI Taxonomy" id="65468"/>
    <lineage>
        <taxon>Eukaryota</taxon>
        <taxon>Fungi</taxon>
        <taxon>Dikarya</taxon>
        <taxon>Ascomycota</taxon>
        <taxon>Pezizomycotina</taxon>
        <taxon>Sordariomycetes</taxon>
        <taxon>Hypocreomycetidae</taxon>
        <taxon>Hypocreales</taxon>
        <taxon>Hypocreaceae</taxon>
        <taxon>Trichoderma</taxon>
    </lineage>
</organism>
<proteinExistence type="predicted"/>
<keyword evidence="1" id="KW-0812">Transmembrane</keyword>
<keyword evidence="3" id="KW-1185">Reference proteome</keyword>
<accession>A0ABY2H1Z2</accession>
<reference evidence="2 3" key="1">
    <citation type="submission" date="2018-01" db="EMBL/GenBank/DDBJ databases">
        <title>Genome characterization of the sugarcane-associated fungus Trichoderma ghanense CCMA-1212 and their application in lignocelulose bioconversion.</title>
        <authorList>
            <person name="Steindorff A.S."/>
            <person name="Mendes T.D."/>
            <person name="Vilela E.S.D."/>
            <person name="Rodrigues D.S."/>
            <person name="Formighieri E.F."/>
            <person name="Melo I.S."/>
            <person name="Favaro L.C.L."/>
        </authorList>
    </citation>
    <scope>NUCLEOTIDE SEQUENCE [LARGE SCALE GENOMIC DNA]</scope>
    <source>
        <strain evidence="2 3">CCMA-1212</strain>
    </source>
</reference>
<dbReference type="Proteomes" id="UP001642720">
    <property type="component" value="Unassembled WGS sequence"/>
</dbReference>
<protein>
    <submittedName>
        <fullName evidence="2">Uncharacterized protein</fullName>
    </submittedName>
</protein>
<dbReference type="EMBL" id="PPTA01000007">
    <property type="protein sequence ID" value="TFB02228.1"/>
    <property type="molecule type" value="Genomic_DNA"/>
</dbReference>
<feature type="non-terminal residue" evidence="2">
    <location>
        <position position="1"/>
    </location>
</feature>
<comment type="caution">
    <text evidence="2">The sequence shown here is derived from an EMBL/GenBank/DDBJ whole genome shotgun (WGS) entry which is preliminary data.</text>
</comment>
<sequence>GTVTSSHISPGLAARGCCWAQSRRALARGWLAPGFTLVLCSFPWVVFLFLSLSTYLHSACFAILSPFVVLRISPSLAFFCSQFCCDSAAFASNRRGRGQSLS</sequence>
<keyword evidence="1" id="KW-1133">Transmembrane helix</keyword>
<gene>
    <name evidence="2" type="ORF">CCMA1212_005918</name>
</gene>
<feature type="transmembrane region" description="Helical" evidence="1">
    <location>
        <begin position="30"/>
        <end position="49"/>
    </location>
</feature>
<dbReference type="GeneID" id="300577612"/>
<dbReference type="RefSeq" id="XP_073558429.1">
    <property type="nucleotide sequence ID" value="XM_073703162.1"/>
</dbReference>